<keyword evidence="7" id="KW-1015">Disulfide bond</keyword>
<dbReference type="InterPro" id="IPR001111">
    <property type="entry name" value="TGF-b_propeptide"/>
</dbReference>
<dbReference type="GO" id="GO:0071595">
    <property type="term" value="C:Nem1-Spo7 phosphatase complex"/>
    <property type="evidence" value="ECO:0007669"/>
    <property type="project" value="InterPro"/>
</dbReference>
<evidence type="ECO:0000313" key="12">
    <source>
        <dbReference type="EMBL" id="KRZ73500.1"/>
    </source>
</evidence>
<keyword evidence="13" id="KW-1185">Reference proteome</keyword>
<dbReference type="Pfam" id="PF00019">
    <property type="entry name" value="TGF_beta"/>
    <property type="match status" value="1"/>
</dbReference>
<evidence type="ECO:0000256" key="3">
    <source>
        <dbReference type="ARBA" id="ARBA00022514"/>
    </source>
</evidence>
<dbReference type="InterPro" id="IPR029034">
    <property type="entry name" value="Cystine-knot_cytokine"/>
</dbReference>
<dbReference type="FunFam" id="2.10.90.10:FF:000003">
    <property type="entry name" value="Bone morphogenetic protein 5"/>
    <property type="match status" value="1"/>
</dbReference>
<evidence type="ECO:0000256" key="7">
    <source>
        <dbReference type="ARBA" id="ARBA00023157"/>
    </source>
</evidence>
<feature type="transmembrane region" description="Helical" evidence="10">
    <location>
        <begin position="75"/>
        <end position="94"/>
    </location>
</feature>
<dbReference type="PROSITE" id="PS00250">
    <property type="entry name" value="TGF_BETA_1"/>
    <property type="match status" value="1"/>
</dbReference>
<protein>
    <submittedName>
        <fullName evidence="12">Bone morphogenetic protein 5</fullName>
    </submittedName>
</protein>
<evidence type="ECO:0000256" key="6">
    <source>
        <dbReference type="ARBA" id="ARBA00023030"/>
    </source>
</evidence>
<dbReference type="PROSITE" id="PS51362">
    <property type="entry name" value="TGF_BETA_2"/>
    <property type="match status" value="1"/>
</dbReference>
<dbReference type="CDD" id="cd13761">
    <property type="entry name" value="TGF_beta_BMP5_like"/>
    <property type="match status" value="1"/>
</dbReference>
<evidence type="ECO:0000256" key="1">
    <source>
        <dbReference type="ARBA" id="ARBA00004613"/>
    </source>
</evidence>
<evidence type="ECO:0000259" key="11">
    <source>
        <dbReference type="PROSITE" id="PS51362"/>
    </source>
</evidence>
<feature type="domain" description="TGF-beta family profile" evidence="11">
    <location>
        <begin position="417"/>
        <end position="554"/>
    </location>
</feature>
<organism evidence="12 13">
    <name type="scientific">Trichinella papuae</name>
    <dbReference type="NCBI Taxonomy" id="268474"/>
    <lineage>
        <taxon>Eukaryota</taxon>
        <taxon>Metazoa</taxon>
        <taxon>Ecdysozoa</taxon>
        <taxon>Nematoda</taxon>
        <taxon>Enoplea</taxon>
        <taxon>Dorylaimia</taxon>
        <taxon>Trichinellida</taxon>
        <taxon>Trichinellidae</taxon>
        <taxon>Trichinella</taxon>
    </lineage>
</organism>
<dbReference type="GO" id="GO:0032502">
    <property type="term" value="P:developmental process"/>
    <property type="evidence" value="ECO:0007669"/>
    <property type="project" value="UniProtKB-ARBA"/>
</dbReference>
<evidence type="ECO:0000256" key="10">
    <source>
        <dbReference type="SAM" id="Phobius"/>
    </source>
</evidence>
<dbReference type="Gene3D" id="2.10.90.10">
    <property type="entry name" value="Cystine-knot cytokines"/>
    <property type="match status" value="1"/>
</dbReference>
<feature type="transmembrane region" description="Helical" evidence="10">
    <location>
        <begin position="127"/>
        <end position="149"/>
    </location>
</feature>
<dbReference type="InterPro" id="IPR019168">
    <property type="entry name" value="NEP1-R1"/>
</dbReference>
<dbReference type="AlphaFoldDB" id="A0A0V1MPH6"/>
<dbReference type="SUPFAM" id="SSF57501">
    <property type="entry name" value="Cystine-knot cytokines"/>
    <property type="match status" value="1"/>
</dbReference>
<evidence type="ECO:0000256" key="8">
    <source>
        <dbReference type="ARBA" id="ARBA00023180"/>
    </source>
</evidence>
<comment type="caution">
    <text evidence="12">The sequence shown here is derived from an EMBL/GenBank/DDBJ whole genome shotgun (WGS) entry which is preliminary data.</text>
</comment>
<dbReference type="Gene3D" id="2.60.120.970">
    <property type="match status" value="1"/>
</dbReference>
<comment type="subcellular location">
    <subcellularLocation>
        <location evidence="1">Secreted</location>
    </subcellularLocation>
</comment>
<dbReference type="PANTHER" id="PTHR11848">
    <property type="entry name" value="TGF-BETA FAMILY"/>
    <property type="match status" value="1"/>
</dbReference>
<evidence type="ECO:0000256" key="2">
    <source>
        <dbReference type="ARBA" id="ARBA00006656"/>
    </source>
</evidence>
<dbReference type="PRINTS" id="PR00669">
    <property type="entry name" value="INHIBINA"/>
</dbReference>
<evidence type="ECO:0000256" key="5">
    <source>
        <dbReference type="ARBA" id="ARBA00022729"/>
    </source>
</evidence>
<keyword evidence="3" id="KW-0202">Cytokine</keyword>
<dbReference type="Pfam" id="PF09771">
    <property type="entry name" value="Tmemb_18A"/>
    <property type="match status" value="1"/>
</dbReference>
<dbReference type="GO" id="GO:0005615">
    <property type="term" value="C:extracellular space"/>
    <property type="evidence" value="ECO:0007669"/>
    <property type="project" value="UniProtKB-KW"/>
</dbReference>
<dbReference type="InterPro" id="IPR001839">
    <property type="entry name" value="TGF-b_C"/>
</dbReference>
<dbReference type="Proteomes" id="UP000054843">
    <property type="component" value="Unassembled WGS sequence"/>
</dbReference>
<dbReference type="OrthoDB" id="2187at2759"/>
<evidence type="ECO:0000256" key="9">
    <source>
        <dbReference type="RuleBase" id="RU000354"/>
    </source>
</evidence>
<keyword evidence="6 9" id="KW-0339">Growth factor</keyword>
<keyword evidence="10" id="KW-0472">Membrane</keyword>
<sequence length="554" mass="63393">MHRVHLESDTCDDLKAFERRLMEIIACMQPAAKRWRAILAVVLSCLVVSSCLWLADPHLSEENLIDSLKRNTFFSASFIMMIILLLCGVHRRVVAPSIIAARCRSVLAEFNLSCDDCRFVVHKMTTVFTLCCLSVVFYTVFGSALSNLASSFKNNIASPVFYADNGYDKTIAFPLFRNREMQEFQTEILHFLGLNKPPNPSKELHSPHSVFLSQYMIDLYKSIQVEADDNEEKFFYNSLPEKYSARFDAENVSTAVTEWGLDLFDWSEADTIISFEDHQYEKQFMNYEVLLRYKFDIPEFPQNYRLIGAELRLFSNASSVSRLIIGKNVKMVIFRVDNKNELHLVAEVTLNQQLKGWTVVNVTSCLEEWISSPESNFGLAISLLDTKGRYWSVNDIGMADCFMVGYFSADNINAHRRIKRDTFKTSGVSRNLNNDMDWSSVIGMDTKWTRSACQRRTLYVSFRDLGWQDWIIAPDGYAAYYCYGECSFPLNAHMNATNHAIVQTLAHLMNPGRVPKPYCAPTKLSSISVLYFDDSSNVVLKKYNNMVVKTCGCH</sequence>
<comment type="similarity">
    <text evidence="2 9">Belongs to the TGF-beta family.</text>
</comment>
<reference evidence="12 13" key="1">
    <citation type="submission" date="2015-01" db="EMBL/GenBank/DDBJ databases">
        <title>Evolution of Trichinella species and genotypes.</title>
        <authorList>
            <person name="Korhonen P.K."/>
            <person name="Edoardo P."/>
            <person name="Giuseppe L.R."/>
            <person name="Gasser R.B."/>
        </authorList>
    </citation>
    <scope>NUCLEOTIDE SEQUENCE [LARGE SCALE GENOMIC DNA]</scope>
    <source>
        <strain evidence="12">ISS1980</strain>
    </source>
</reference>
<dbReference type="InterPro" id="IPR017948">
    <property type="entry name" value="TGFb_CS"/>
</dbReference>
<dbReference type="SMART" id="SM00204">
    <property type="entry name" value="TGFB"/>
    <property type="match status" value="1"/>
</dbReference>
<keyword evidence="5" id="KW-0732">Signal</keyword>
<dbReference type="EMBL" id="JYDO01000063">
    <property type="protein sequence ID" value="KRZ73500.1"/>
    <property type="molecule type" value="Genomic_DNA"/>
</dbReference>
<accession>A0A0V1MPH6</accession>
<feature type="transmembrane region" description="Helical" evidence="10">
    <location>
        <begin position="37"/>
        <end position="55"/>
    </location>
</feature>
<dbReference type="Pfam" id="PF00688">
    <property type="entry name" value="TGFb_propeptide"/>
    <property type="match status" value="1"/>
</dbReference>
<keyword evidence="8" id="KW-0325">Glycoprotein</keyword>
<dbReference type="InterPro" id="IPR015615">
    <property type="entry name" value="TGF-beta-rel"/>
</dbReference>
<dbReference type="STRING" id="268474.A0A0V1MPH6"/>
<gene>
    <name evidence="12" type="primary">BMP5</name>
    <name evidence="12" type="ORF">T10_5113</name>
</gene>
<keyword evidence="4" id="KW-0964">Secreted</keyword>
<dbReference type="PANTHER" id="PTHR11848:SF310">
    <property type="entry name" value="PROTEIN 60A-RELATED"/>
    <property type="match status" value="1"/>
</dbReference>
<name>A0A0V1MPH6_9BILA</name>
<evidence type="ECO:0000313" key="13">
    <source>
        <dbReference type="Proteomes" id="UP000054843"/>
    </source>
</evidence>
<evidence type="ECO:0000256" key="4">
    <source>
        <dbReference type="ARBA" id="ARBA00022525"/>
    </source>
</evidence>
<proteinExistence type="inferred from homology"/>
<keyword evidence="10" id="KW-0812">Transmembrane</keyword>
<dbReference type="GO" id="GO:0005125">
    <property type="term" value="F:cytokine activity"/>
    <property type="evidence" value="ECO:0007669"/>
    <property type="project" value="UniProtKB-KW"/>
</dbReference>
<dbReference type="GO" id="GO:0008083">
    <property type="term" value="F:growth factor activity"/>
    <property type="evidence" value="ECO:0007669"/>
    <property type="project" value="UniProtKB-KW"/>
</dbReference>
<keyword evidence="10" id="KW-1133">Transmembrane helix</keyword>